<comment type="caution">
    <text evidence="2">The sequence shown here is derived from an EMBL/GenBank/DDBJ whole genome shotgun (WGS) entry which is preliminary data.</text>
</comment>
<dbReference type="AlphaFoldDB" id="A0A9D3UAT3"/>
<dbReference type="EMBL" id="JAIQCV010000013">
    <property type="protein sequence ID" value="KAH1033161.1"/>
    <property type="molecule type" value="Genomic_DNA"/>
</dbReference>
<name>A0A9D3UAT3_9ROSI</name>
<reference evidence="2 3" key="1">
    <citation type="journal article" date="2021" name="Plant Biotechnol. J.">
        <title>Multi-omics assisted identification of the key and species-specific regulatory components of drought-tolerant mechanisms in Gossypium stocksii.</title>
        <authorList>
            <person name="Yu D."/>
            <person name="Ke L."/>
            <person name="Zhang D."/>
            <person name="Wu Y."/>
            <person name="Sun Y."/>
            <person name="Mei J."/>
            <person name="Sun J."/>
            <person name="Sun Y."/>
        </authorList>
    </citation>
    <scope>NUCLEOTIDE SEQUENCE [LARGE SCALE GENOMIC DNA]</scope>
    <source>
        <strain evidence="3">cv. E1</strain>
        <tissue evidence="2">Leaf</tissue>
    </source>
</reference>
<protein>
    <submittedName>
        <fullName evidence="2">Uncharacterized protein</fullName>
    </submittedName>
</protein>
<organism evidence="2 3">
    <name type="scientific">Gossypium stocksii</name>
    <dbReference type="NCBI Taxonomy" id="47602"/>
    <lineage>
        <taxon>Eukaryota</taxon>
        <taxon>Viridiplantae</taxon>
        <taxon>Streptophyta</taxon>
        <taxon>Embryophyta</taxon>
        <taxon>Tracheophyta</taxon>
        <taxon>Spermatophyta</taxon>
        <taxon>Magnoliopsida</taxon>
        <taxon>eudicotyledons</taxon>
        <taxon>Gunneridae</taxon>
        <taxon>Pentapetalae</taxon>
        <taxon>rosids</taxon>
        <taxon>malvids</taxon>
        <taxon>Malvales</taxon>
        <taxon>Malvaceae</taxon>
        <taxon>Malvoideae</taxon>
        <taxon>Gossypium</taxon>
    </lineage>
</organism>
<keyword evidence="3" id="KW-1185">Reference proteome</keyword>
<proteinExistence type="predicted"/>
<dbReference type="OrthoDB" id="10294651at2759"/>
<sequence length="130" mass="15191">MIYPDEVTYSDVEYRNLQKYLCQLNRVIPFEIWPPPDIDAHWDTVPNGPYYQQILQALQEYKADIPDPSEWSQEYPMHCSQVEMERIRLLNSTLQDDKDDKDDSCGGIDPDYDSEWSIDSAQLSHSNANS</sequence>
<dbReference type="Proteomes" id="UP000828251">
    <property type="component" value="Unassembled WGS sequence"/>
</dbReference>
<evidence type="ECO:0000313" key="3">
    <source>
        <dbReference type="Proteomes" id="UP000828251"/>
    </source>
</evidence>
<evidence type="ECO:0000313" key="2">
    <source>
        <dbReference type="EMBL" id="KAH1033161.1"/>
    </source>
</evidence>
<feature type="region of interest" description="Disordered" evidence="1">
    <location>
        <begin position="93"/>
        <end position="130"/>
    </location>
</feature>
<gene>
    <name evidence="2" type="ORF">J1N35_045335</name>
</gene>
<accession>A0A9D3UAT3</accession>
<feature type="compositionally biased region" description="Basic and acidic residues" evidence="1">
    <location>
        <begin position="95"/>
        <end position="104"/>
    </location>
</feature>
<evidence type="ECO:0000256" key="1">
    <source>
        <dbReference type="SAM" id="MobiDB-lite"/>
    </source>
</evidence>
<feature type="compositionally biased region" description="Polar residues" evidence="1">
    <location>
        <begin position="117"/>
        <end position="130"/>
    </location>
</feature>